<evidence type="ECO:0000313" key="3">
    <source>
        <dbReference type="Proteomes" id="UP000696931"/>
    </source>
</evidence>
<accession>A0A933W701</accession>
<evidence type="ECO:0000313" key="2">
    <source>
        <dbReference type="EMBL" id="MBI5167877.1"/>
    </source>
</evidence>
<dbReference type="AlphaFoldDB" id="A0A933W701"/>
<dbReference type="Proteomes" id="UP000696931">
    <property type="component" value="Unassembled WGS sequence"/>
</dbReference>
<sequence length="145" mass="14948">MSRSPWFERTPESPALPGEGEALVLSVPPSAPFAERASLVVSGAFQIGESIEGIANGDPFAALTVFVVEGATQRSFAVRPMADGVGLATEPGPAGTQRGWFAADVFAMAKREANPGTYYVSAYLGALQCAPVAVQIVGAPSARHA</sequence>
<gene>
    <name evidence="2" type="ORF">HZA61_00170</name>
</gene>
<reference evidence="2" key="1">
    <citation type="submission" date="2020-07" db="EMBL/GenBank/DDBJ databases">
        <title>Huge and variable diversity of episymbiotic CPR bacteria and DPANN archaea in groundwater ecosystems.</title>
        <authorList>
            <person name="He C.Y."/>
            <person name="Keren R."/>
            <person name="Whittaker M."/>
            <person name="Farag I.F."/>
            <person name="Doudna J."/>
            <person name="Cate J.H.D."/>
            <person name="Banfield J.F."/>
        </authorList>
    </citation>
    <scope>NUCLEOTIDE SEQUENCE</scope>
    <source>
        <strain evidence="2">NC_groundwater_1813_Pr3_B-0.1um_71_17</strain>
    </source>
</reference>
<protein>
    <submittedName>
        <fullName evidence="2">Uncharacterized protein</fullName>
    </submittedName>
</protein>
<dbReference type="EMBL" id="JACRIW010000001">
    <property type="protein sequence ID" value="MBI5167877.1"/>
    <property type="molecule type" value="Genomic_DNA"/>
</dbReference>
<proteinExistence type="predicted"/>
<name>A0A933W701_UNCEI</name>
<organism evidence="2 3">
    <name type="scientific">Eiseniibacteriota bacterium</name>
    <dbReference type="NCBI Taxonomy" id="2212470"/>
    <lineage>
        <taxon>Bacteria</taxon>
        <taxon>Candidatus Eiseniibacteriota</taxon>
    </lineage>
</organism>
<feature type="region of interest" description="Disordered" evidence="1">
    <location>
        <begin position="1"/>
        <end position="20"/>
    </location>
</feature>
<evidence type="ECO:0000256" key="1">
    <source>
        <dbReference type="SAM" id="MobiDB-lite"/>
    </source>
</evidence>
<comment type="caution">
    <text evidence="2">The sequence shown here is derived from an EMBL/GenBank/DDBJ whole genome shotgun (WGS) entry which is preliminary data.</text>
</comment>